<proteinExistence type="predicted"/>
<dbReference type="Proteomes" id="UP000602004">
    <property type="component" value="Unassembled WGS sequence"/>
</dbReference>
<sequence length="123" mass="12594">MRGHAYYSGLPIESVLETPLSTSKWRRVSQSMLCRPGSPAARGCGFAARGGMDVFPPAAAAFAGRCGSNSAPGAVRLRATGLGLTPAVGGAAVSALERVAGKKRERRLIVINPRNGASSVEAA</sequence>
<dbReference type="EMBL" id="BMHL01000013">
    <property type="protein sequence ID" value="GGC63366.1"/>
    <property type="molecule type" value="Genomic_DNA"/>
</dbReference>
<name>A0ABQ1N9V2_9BURK</name>
<protein>
    <submittedName>
        <fullName evidence="1">Uncharacterized protein</fullName>
    </submittedName>
</protein>
<organism evidence="1 2">
    <name type="scientific">Paraburkholderia caffeinilytica</name>
    <dbReference type="NCBI Taxonomy" id="1761016"/>
    <lineage>
        <taxon>Bacteria</taxon>
        <taxon>Pseudomonadati</taxon>
        <taxon>Pseudomonadota</taxon>
        <taxon>Betaproteobacteria</taxon>
        <taxon>Burkholderiales</taxon>
        <taxon>Burkholderiaceae</taxon>
        <taxon>Paraburkholderia</taxon>
    </lineage>
</organism>
<comment type="caution">
    <text evidence="1">The sequence shown here is derived from an EMBL/GenBank/DDBJ whole genome shotgun (WGS) entry which is preliminary data.</text>
</comment>
<accession>A0ABQ1N9V2</accession>
<gene>
    <name evidence="1" type="ORF">GCM10011400_59030</name>
</gene>
<evidence type="ECO:0000313" key="2">
    <source>
        <dbReference type="Proteomes" id="UP000602004"/>
    </source>
</evidence>
<reference evidence="2" key="1">
    <citation type="journal article" date="2019" name="Int. J. Syst. Evol. Microbiol.">
        <title>The Global Catalogue of Microorganisms (GCM) 10K type strain sequencing project: providing services to taxonomists for standard genome sequencing and annotation.</title>
        <authorList>
            <consortium name="The Broad Institute Genomics Platform"/>
            <consortium name="The Broad Institute Genome Sequencing Center for Infectious Disease"/>
            <person name="Wu L."/>
            <person name="Ma J."/>
        </authorList>
    </citation>
    <scope>NUCLEOTIDE SEQUENCE [LARGE SCALE GENOMIC DNA]</scope>
    <source>
        <strain evidence="2">CGMCC 1.15103</strain>
    </source>
</reference>
<keyword evidence="2" id="KW-1185">Reference proteome</keyword>
<evidence type="ECO:0000313" key="1">
    <source>
        <dbReference type="EMBL" id="GGC63366.1"/>
    </source>
</evidence>